<dbReference type="InterPro" id="IPR035086">
    <property type="entry name" value="DgcN-like_C"/>
</dbReference>
<dbReference type="PANTHER" id="PTHR40690:SF1">
    <property type="entry name" value="DUF1611 DOMAIN-CONTAINING PROTEIN"/>
    <property type="match status" value="1"/>
</dbReference>
<dbReference type="Proteomes" id="UP000581135">
    <property type="component" value="Unassembled WGS sequence"/>
</dbReference>
<dbReference type="SUPFAM" id="SSF52540">
    <property type="entry name" value="P-loop containing nucleoside triphosphate hydrolases"/>
    <property type="match status" value="1"/>
</dbReference>
<feature type="domain" description="D-glutamate N-acetyltransferase-like N-terminal" evidence="2">
    <location>
        <begin position="40"/>
        <end position="125"/>
    </location>
</feature>
<evidence type="ECO:0000313" key="3">
    <source>
        <dbReference type="EMBL" id="MBB3066956.1"/>
    </source>
</evidence>
<proteinExistence type="predicted"/>
<dbReference type="Pfam" id="PF17396">
    <property type="entry name" value="DUF1611_N"/>
    <property type="match status" value="1"/>
</dbReference>
<dbReference type="InterPro" id="IPR027417">
    <property type="entry name" value="P-loop_NTPase"/>
</dbReference>
<comment type="caution">
    <text evidence="3">The sequence shown here is derived from an EMBL/GenBank/DDBJ whole genome shotgun (WGS) entry which is preliminary data.</text>
</comment>
<gene>
    <name evidence="3" type="ORF">FHR98_003272</name>
</gene>
<dbReference type="NCBIfam" id="NF041892">
    <property type="entry name" value="DgcN"/>
    <property type="match status" value="1"/>
</dbReference>
<dbReference type="PANTHER" id="PTHR40690">
    <property type="entry name" value="GLL3100 PROTEIN"/>
    <property type="match status" value="1"/>
</dbReference>
<dbReference type="Pfam" id="PF07755">
    <property type="entry name" value="DUF1611"/>
    <property type="match status" value="1"/>
</dbReference>
<sequence>MAIQHPYLMFLGDSPDQLAAKVAQGVAHWRPEWCLGQLRLEGCKADLKLPDMTLADAREKGVKTVVVGVANRGGVIGASWVEVLEQALDMGMDIAAGLHQKVADVPRLAEAAARNGRKLFDVRHPTRSFDVASGVKRSGKRLLAVGTDCSVGKMYASLAIEQEMRKRGIKADFRATGQTGIFIAGDGVSVDAVVSDFISGATEWLTPENAPDHWDIVEGQGSLFHASFAGVSLGLLHGSQPDALVLCHEPTRAHMRGLPGYKLPSIEEAIDLNLRMARLTNPDVRFVGVAINTSGLGEDEALGYLQKVEAETGLPTTDPVRQGVARIVDNLA</sequence>
<dbReference type="Gene3D" id="3.40.50.720">
    <property type="entry name" value="NAD(P)-binding Rossmann-like Domain"/>
    <property type="match status" value="1"/>
</dbReference>
<evidence type="ECO:0000259" key="1">
    <source>
        <dbReference type="Pfam" id="PF07755"/>
    </source>
</evidence>
<accession>A0A839SZB1</accession>
<dbReference type="Gene3D" id="3.40.50.300">
    <property type="entry name" value="P-loop containing nucleotide triphosphate hydrolases"/>
    <property type="match status" value="1"/>
</dbReference>
<dbReference type="AlphaFoldDB" id="A0A839SZB1"/>
<dbReference type="InterPro" id="IPR035402">
    <property type="entry name" value="DgcN-like_N"/>
</dbReference>
<name>A0A839SZB1_9PROT</name>
<organism evidence="3 4">
    <name type="scientific">Limibacillus halophilus</name>
    <dbReference type="NCBI Taxonomy" id="1579333"/>
    <lineage>
        <taxon>Bacteria</taxon>
        <taxon>Pseudomonadati</taxon>
        <taxon>Pseudomonadota</taxon>
        <taxon>Alphaproteobacteria</taxon>
        <taxon>Rhodospirillales</taxon>
        <taxon>Rhodovibrionaceae</taxon>
        <taxon>Limibacillus</taxon>
    </lineage>
</organism>
<dbReference type="EMBL" id="JACHXA010000012">
    <property type="protein sequence ID" value="MBB3066956.1"/>
    <property type="molecule type" value="Genomic_DNA"/>
</dbReference>
<keyword evidence="4" id="KW-1185">Reference proteome</keyword>
<reference evidence="3 4" key="1">
    <citation type="submission" date="2020-08" db="EMBL/GenBank/DDBJ databases">
        <title>Genomic Encyclopedia of Type Strains, Phase III (KMG-III): the genomes of soil and plant-associated and newly described type strains.</title>
        <authorList>
            <person name="Whitman W."/>
        </authorList>
    </citation>
    <scope>NUCLEOTIDE SEQUENCE [LARGE SCALE GENOMIC DNA]</scope>
    <source>
        <strain evidence="3 4">CECT 8803</strain>
    </source>
</reference>
<feature type="domain" description="D-glutamate N-acetyltransferase-like C-terminal" evidence="1">
    <location>
        <begin position="131"/>
        <end position="328"/>
    </location>
</feature>
<dbReference type="RefSeq" id="WP_183417785.1">
    <property type="nucleotide sequence ID" value="NZ_JACHXA010000012.1"/>
</dbReference>
<dbReference type="PIRSF" id="PIRSF026760">
    <property type="entry name" value="UCP026760"/>
    <property type="match status" value="1"/>
</dbReference>
<evidence type="ECO:0000259" key="2">
    <source>
        <dbReference type="Pfam" id="PF17396"/>
    </source>
</evidence>
<protein>
    <submittedName>
        <fullName evidence="3">Putative NAD-dependent epimerase/dehydratase family protein</fullName>
    </submittedName>
</protein>
<evidence type="ECO:0000313" key="4">
    <source>
        <dbReference type="Proteomes" id="UP000581135"/>
    </source>
</evidence>
<dbReference type="InterPro" id="IPR011669">
    <property type="entry name" value="DgcN-like"/>
</dbReference>